<comment type="caution">
    <text evidence="3">The sequence shown here is derived from an EMBL/GenBank/DDBJ whole genome shotgun (WGS) entry which is preliminary data.</text>
</comment>
<protein>
    <submittedName>
        <fullName evidence="3">WD40 repeat domain-containing protein</fullName>
    </submittedName>
</protein>
<dbReference type="SMART" id="SM00320">
    <property type="entry name" value="WD40"/>
    <property type="match status" value="5"/>
</dbReference>
<evidence type="ECO:0000313" key="4">
    <source>
        <dbReference type="Proteomes" id="UP001477870"/>
    </source>
</evidence>
<dbReference type="SUPFAM" id="SSF50978">
    <property type="entry name" value="WD40 repeat-like"/>
    <property type="match status" value="1"/>
</dbReference>
<dbReference type="Pfam" id="PF00400">
    <property type="entry name" value="WD40"/>
    <property type="match status" value="1"/>
</dbReference>
<keyword evidence="2" id="KW-0677">Repeat</keyword>
<accession>A0ABU9T4U9</accession>
<evidence type="ECO:0000256" key="2">
    <source>
        <dbReference type="ARBA" id="ARBA00022737"/>
    </source>
</evidence>
<dbReference type="InterPro" id="IPR036322">
    <property type="entry name" value="WD40_repeat_dom_sf"/>
</dbReference>
<dbReference type="InterPro" id="IPR015943">
    <property type="entry name" value="WD40/YVTN_repeat-like_dom_sf"/>
</dbReference>
<proteinExistence type="predicted"/>
<evidence type="ECO:0000313" key="3">
    <source>
        <dbReference type="EMBL" id="MEM5501148.1"/>
    </source>
</evidence>
<dbReference type="InterPro" id="IPR001680">
    <property type="entry name" value="WD40_rpt"/>
</dbReference>
<reference evidence="3 4" key="1">
    <citation type="submission" date="2024-03" db="EMBL/GenBank/DDBJ databases">
        <title>Community enrichment and isolation of bacterial strains for fucoidan degradation.</title>
        <authorList>
            <person name="Sichert A."/>
        </authorList>
    </citation>
    <scope>NUCLEOTIDE SEQUENCE [LARGE SCALE GENOMIC DNA]</scope>
    <source>
        <strain evidence="3 4">AS62</strain>
    </source>
</reference>
<dbReference type="Gene3D" id="2.130.10.10">
    <property type="entry name" value="YVTN repeat-like/Quinoprotein amine dehydrogenase"/>
    <property type="match status" value="2"/>
</dbReference>
<sequence length="333" mass="34725">MDPFDAAGAVLHYKFEAQATACAFIGSVLAVAGGDGAVRLCAVDGSSKKISLHDGAILSMASNAKGDALYTAGDDGNLKRLGADGAISDIHSGRKWVDCVSCSQRGHVAWSCGKTIYLAKEGEEPVEITAPSSVSALAFSPDGKWLGAAVYGGALLISPNKPETTKFLEWKGSHVAIGFSTDGRFCVTAMLENSLHIWKIATPEKHGNMGGYPAKPVSFDWMADGRSMLTAGADVLVTWPFTGSDGPIGQNAAVFEGGVGIVRSVRARPSSRQVLIGYAAGGVALFDRKDDSYGYIAEADGSPVIDVRFSPDGRMAGFIRENGTAGLLDMGKP</sequence>
<keyword evidence="1" id="KW-0853">WD repeat</keyword>
<dbReference type="EMBL" id="JBBMQO010000003">
    <property type="protein sequence ID" value="MEM5501148.1"/>
    <property type="molecule type" value="Genomic_DNA"/>
</dbReference>
<organism evidence="3 4">
    <name type="scientific">Ahrensia kielensis</name>
    <dbReference type="NCBI Taxonomy" id="76980"/>
    <lineage>
        <taxon>Bacteria</taxon>
        <taxon>Pseudomonadati</taxon>
        <taxon>Pseudomonadota</taxon>
        <taxon>Alphaproteobacteria</taxon>
        <taxon>Hyphomicrobiales</taxon>
        <taxon>Ahrensiaceae</taxon>
        <taxon>Ahrensia</taxon>
    </lineage>
</organism>
<dbReference type="PANTHER" id="PTHR44019:SF8">
    <property type="entry name" value="POC1 CENTRIOLAR PROTEIN HOMOLOG"/>
    <property type="match status" value="1"/>
</dbReference>
<gene>
    <name evidence="3" type="ORF">WNY59_06060</name>
</gene>
<keyword evidence="4" id="KW-1185">Reference proteome</keyword>
<dbReference type="Proteomes" id="UP001477870">
    <property type="component" value="Unassembled WGS sequence"/>
</dbReference>
<name>A0ABU9T4U9_9HYPH</name>
<dbReference type="RefSeq" id="WP_342847664.1">
    <property type="nucleotide sequence ID" value="NZ_JBBMQO010000003.1"/>
</dbReference>
<dbReference type="PANTHER" id="PTHR44019">
    <property type="entry name" value="WD REPEAT-CONTAINING PROTEIN 55"/>
    <property type="match status" value="1"/>
</dbReference>
<evidence type="ECO:0000256" key="1">
    <source>
        <dbReference type="ARBA" id="ARBA00022574"/>
    </source>
</evidence>
<dbReference type="InterPro" id="IPR050505">
    <property type="entry name" value="WDR55/POC1"/>
</dbReference>